<sequence length="142" mass="13921">MLVVADDGAARLHPEAPQELAQGAGVLGGDDVGLGQEVAQVLGGVARAADGGRGEHDAAEPAPAGGVGVRGCSGVEFGVGRRVGGDAGVDGVGRVVSVAGRHLVVRPLVGGVRRGPGSVLHHPAILADGHRCPSRARRGSAT</sequence>
<protein>
    <submittedName>
        <fullName evidence="1">Uncharacterized protein</fullName>
    </submittedName>
</protein>
<proteinExistence type="predicted"/>
<reference evidence="1" key="2">
    <citation type="submission" date="2023-02" db="EMBL/GenBank/DDBJ databases">
        <authorList>
            <person name="Sun Q."/>
            <person name="Mori K."/>
        </authorList>
    </citation>
    <scope>NUCLEOTIDE SEQUENCE</scope>
    <source>
        <strain evidence="1">NBRC 112290</strain>
    </source>
</reference>
<name>A0AA37UWK7_9MICO</name>
<keyword evidence="2" id="KW-1185">Reference proteome</keyword>
<evidence type="ECO:0000313" key="2">
    <source>
        <dbReference type="Proteomes" id="UP001157161"/>
    </source>
</evidence>
<organism evidence="1 2">
    <name type="scientific">Litorihabitans aurantiacus</name>
    <dbReference type="NCBI Taxonomy" id="1930061"/>
    <lineage>
        <taxon>Bacteria</taxon>
        <taxon>Bacillati</taxon>
        <taxon>Actinomycetota</taxon>
        <taxon>Actinomycetes</taxon>
        <taxon>Micrococcales</taxon>
        <taxon>Beutenbergiaceae</taxon>
        <taxon>Litorihabitans</taxon>
    </lineage>
</organism>
<dbReference type="Proteomes" id="UP001157161">
    <property type="component" value="Unassembled WGS sequence"/>
</dbReference>
<reference evidence="1" key="1">
    <citation type="journal article" date="2014" name="Int. J. Syst. Evol. Microbiol.">
        <title>Complete genome sequence of Corynebacterium casei LMG S-19264T (=DSM 44701T), isolated from a smear-ripened cheese.</title>
        <authorList>
            <consortium name="US DOE Joint Genome Institute (JGI-PGF)"/>
            <person name="Walter F."/>
            <person name="Albersmeier A."/>
            <person name="Kalinowski J."/>
            <person name="Ruckert C."/>
        </authorList>
    </citation>
    <scope>NUCLEOTIDE SEQUENCE</scope>
    <source>
        <strain evidence="1">NBRC 112290</strain>
    </source>
</reference>
<evidence type="ECO:0000313" key="1">
    <source>
        <dbReference type="EMBL" id="GMA30457.1"/>
    </source>
</evidence>
<dbReference type="AlphaFoldDB" id="A0AA37UWK7"/>
<comment type="caution">
    <text evidence="1">The sequence shown here is derived from an EMBL/GenBank/DDBJ whole genome shotgun (WGS) entry which is preliminary data.</text>
</comment>
<accession>A0AA37UWK7</accession>
<gene>
    <name evidence="1" type="ORF">GCM10025875_04490</name>
</gene>
<dbReference type="EMBL" id="BSUM01000001">
    <property type="protein sequence ID" value="GMA30457.1"/>
    <property type="molecule type" value="Genomic_DNA"/>
</dbReference>